<reference evidence="2 3" key="1">
    <citation type="submission" date="2020-08" db="EMBL/GenBank/DDBJ databases">
        <title>Genome public.</title>
        <authorList>
            <person name="Liu C."/>
            <person name="Sun Q."/>
        </authorList>
    </citation>
    <scope>NUCLEOTIDE SEQUENCE [LARGE SCALE GENOMIC DNA]</scope>
    <source>
        <strain evidence="2 3">NSJ-7</strain>
    </source>
</reference>
<keyword evidence="1" id="KW-0472">Membrane</keyword>
<accession>A0ABR7FN01</accession>
<evidence type="ECO:0000313" key="2">
    <source>
        <dbReference type="EMBL" id="MBC5676524.1"/>
    </source>
</evidence>
<gene>
    <name evidence="2" type="ORF">H8S22_02515</name>
</gene>
<sequence length="168" mass="18814">MRSLNRSTDKDGNNISLDDFFVDQEQFKKINEHKTQGKVGKFKLTYSHGKDKNLDNMRILVDETQLAVINRAKKNGKTGVFGFTFSLSDGKKATVKVTLTGDHREAFGPDGGDCQPETEETVPEWEYKKRARRGRVSRTGDERQILCLILVFGTALTGFAAGLGKKKK</sequence>
<organism evidence="2 3">
    <name type="scientific">Anaerostipes hominis</name>
    <name type="common">ex Liu et al. 2021</name>
    <dbReference type="NCBI Taxonomy" id="2763018"/>
    <lineage>
        <taxon>Bacteria</taxon>
        <taxon>Bacillati</taxon>
        <taxon>Bacillota</taxon>
        <taxon>Clostridia</taxon>
        <taxon>Lachnospirales</taxon>
        <taxon>Lachnospiraceae</taxon>
        <taxon>Anaerostipes</taxon>
    </lineage>
</organism>
<proteinExistence type="predicted"/>
<name>A0ABR7FN01_9FIRM</name>
<protein>
    <submittedName>
        <fullName evidence="2">Uncharacterized protein</fullName>
    </submittedName>
</protein>
<feature type="transmembrane region" description="Helical" evidence="1">
    <location>
        <begin position="145"/>
        <end position="164"/>
    </location>
</feature>
<keyword evidence="1" id="KW-1133">Transmembrane helix</keyword>
<dbReference type="Proteomes" id="UP000635828">
    <property type="component" value="Unassembled WGS sequence"/>
</dbReference>
<dbReference type="EMBL" id="JACOOS010000002">
    <property type="protein sequence ID" value="MBC5676524.1"/>
    <property type="molecule type" value="Genomic_DNA"/>
</dbReference>
<keyword evidence="3" id="KW-1185">Reference proteome</keyword>
<evidence type="ECO:0000256" key="1">
    <source>
        <dbReference type="SAM" id="Phobius"/>
    </source>
</evidence>
<keyword evidence="1" id="KW-0812">Transmembrane</keyword>
<dbReference type="RefSeq" id="WP_024726634.1">
    <property type="nucleotide sequence ID" value="NZ_JACOOS010000002.1"/>
</dbReference>
<evidence type="ECO:0000313" key="3">
    <source>
        <dbReference type="Proteomes" id="UP000635828"/>
    </source>
</evidence>
<comment type="caution">
    <text evidence="2">The sequence shown here is derived from an EMBL/GenBank/DDBJ whole genome shotgun (WGS) entry which is preliminary data.</text>
</comment>